<feature type="domain" description="DUF1330" evidence="1">
    <location>
        <begin position="2"/>
        <end position="94"/>
    </location>
</feature>
<proteinExistence type="predicted"/>
<sequence>MSAFAIAHLRSVDFGADVVEYLERIDATLAPFDGRFVVHGSETTVLEGDWEGDLVVIEFPSRSLALEWYHSPAYQDIVGLRTENSDGTAIIVDEVTHPHRATDVIVRAS</sequence>
<evidence type="ECO:0000313" key="3">
    <source>
        <dbReference type="Proteomes" id="UP001629744"/>
    </source>
</evidence>
<dbReference type="RefSeq" id="WP_348606939.1">
    <property type="nucleotide sequence ID" value="NZ_CP157276.1"/>
</dbReference>
<dbReference type="InterPro" id="IPR010753">
    <property type="entry name" value="DUF1330"/>
</dbReference>
<dbReference type="PANTHER" id="PTHR41521">
    <property type="match status" value="1"/>
</dbReference>
<evidence type="ECO:0000259" key="1">
    <source>
        <dbReference type="Pfam" id="PF07045"/>
    </source>
</evidence>
<dbReference type="EMBL" id="JBDLNU010000001">
    <property type="protein sequence ID" value="MFM1727714.1"/>
    <property type="molecule type" value="Genomic_DNA"/>
</dbReference>
<dbReference type="Proteomes" id="UP001629744">
    <property type="component" value="Unassembled WGS sequence"/>
</dbReference>
<keyword evidence="3" id="KW-1185">Reference proteome</keyword>
<protein>
    <submittedName>
        <fullName evidence="2">DUF1330 domain-containing protein</fullName>
    </submittedName>
</protein>
<gene>
    <name evidence="2" type="ORF">ABEU19_001177</name>
</gene>
<dbReference type="Pfam" id="PF07045">
    <property type="entry name" value="DUF1330"/>
    <property type="match status" value="1"/>
</dbReference>
<comment type="caution">
    <text evidence="2">The sequence shown here is derived from an EMBL/GenBank/DDBJ whole genome shotgun (WGS) entry which is preliminary data.</text>
</comment>
<name>A0ABW9FR44_9NOCA</name>
<dbReference type="InterPro" id="IPR011008">
    <property type="entry name" value="Dimeric_a/b-barrel"/>
</dbReference>
<accession>A0ABW9FR44</accession>
<evidence type="ECO:0000313" key="2">
    <source>
        <dbReference type="EMBL" id="MFM1727714.1"/>
    </source>
</evidence>
<dbReference type="SUPFAM" id="SSF54909">
    <property type="entry name" value="Dimeric alpha+beta barrel"/>
    <property type="match status" value="1"/>
</dbReference>
<reference evidence="2 3" key="1">
    <citation type="submission" date="2023-11" db="EMBL/GenBank/DDBJ databases">
        <authorList>
            <person name="Val-Calvo J."/>
            <person name="Scortti M."/>
            <person name="Vazquez-Boland J."/>
        </authorList>
    </citation>
    <scope>NUCLEOTIDE SEQUENCE [LARGE SCALE GENOMIC DNA]</scope>
    <source>
        <strain evidence="2 3">DSM 46662</strain>
    </source>
</reference>
<dbReference type="PANTHER" id="PTHR41521:SF4">
    <property type="entry name" value="BLR0684 PROTEIN"/>
    <property type="match status" value="1"/>
</dbReference>
<organism evidence="2 3">
    <name type="scientific">Prescottella soli</name>
    <dbReference type="NCBI Taxonomy" id="1543852"/>
    <lineage>
        <taxon>Bacteria</taxon>
        <taxon>Bacillati</taxon>
        <taxon>Actinomycetota</taxon>
        <taxon>Actinomycetes</taxon>
        <taxon>Mycobacteriales</taxon>
        <taxon>Nocardiaceae</taxon>
        <taxon>Prescottella</taxon>
    </lineage>
</organism>
<dbReference type="Gene3D" id="3.30.70.100">
    <property type="match status" value="1"/>
</dbReference>